<dbReference type="EMBL" id="JAEPES010000004">
    <property type="protein sequence ID" value="MBK4348409.1"/>
    <property type="molecule type" value="Genomic_DNA"/>
</dbReference>
<dbReference type="RefSeq" id="WP_200556617.1">
    <property type="nucleotide sequence ID" value="NZ_JAEPES010000004.1"/>
</dbReference>
<proteinExistence type="predicted"/>
<dbReference type="Proteomes" id="UP000636458">
    <property type="component" value="Unassembled WGS sequence"/>
</dbReference>
<evidence type="ECO:0000313" key="3">
    <source>
        <dbReference type="Proteomes" id="UP000636458"/>
    </source>
</evidence>
<accession>A0A934W4L8</accession>
<organism evidence="2 3">
    <name type="scientific">Lacisediminihabitans changchengi</name>
    <dbReference type="NCBI Taxonomy" id="2787634"/>
    <lineage>
        <taxon>Bacteria</taxon>
        <taxon>Bacillati</taxon>
        <taxon>Actinomycetota</taxon>
        <taxon>Actinomycetes</taxon>
        <taxon>Micrococcales</taxon>
        <taxon>Microbacteriaceae</taxon>
        <taxon>Lacisediminihabitans</taxon>
    </lineage>
</organism>
<dbReference type="AlphaFoldDB" id="A0A934W4L8"/>
<name>A0A934W4L8_9MICO</name>
<evidence type="ECO:0000256" key="1">
    <source>
        <dbReference type="SAM" id="MobiDB-lite"/>
    </source>
</evidence>
<gene>
    <name evidence="2" type="ORF">IV501_12250</name>
</gene>
<feature type="region of interest" description="Disordered" evidence="1">
    <location>
        <begin position="94"/>
        <end position="117"/>
    </location>
</feature>
<evidence type="ECO:0000313" key="2">
    <source>
        <dbReference type="EMBL" id="MBK4348409.1"/>
    </source>
</evidence>
<sequence>MTDVILDLALLEQLKSDLDAVVREFTNADDFSNDVADATGHDELHSHVEDFAHKWNDKRAKMTENVAALQQQVGAVYDGFSQTDQGLAKALEDAANSGPADYPPVPAKTAANHGNVI</sequence>
<evidence type="ECO:0008006" key="4">
    <source>
        <dbReference type="Google" id="ProtNLM"/>
    </source>
</evidence>
<comment type="caution">
    <text evidence="2">The sequence shown here is derived from an EMBL/GenBank/DDBJ whole genome shotgun (WGS) entry which is preliminary data.</text>
</comment>
<keyword evidence="3" id="KW-1185">Reference proteome</keyword>
<reference evidence="2" key="1">
    <citation type="submission" date="2021-01" db="EMBL/GenBank/DDBJ databases">
        <title>Lacisediminihabitans sp. nov. strain G11-30, isolated from Antarctic Soil.</title>
        <authorList>
            <person name="Li J."/>
        </authorList>
    </citation>
    <scope>NUCLEOTIDE SEQUENCE</scope>
    <source>
        <strain evidence="2">G11-30</strain>
    </source>
</reference>
<protein>
    <recommendedName>
        <fullName evidence="4">Flagellar protein FlgN</fullName>
    </recommendedName>
</protein>